<dbReference type="Gene3D" id="3.30.930.30">
    <property type="match status" value="1"/>
</dbReference>
<protein>
    <recommendedName>
        <fullName evidence="3">MobA/MobL protein domain-containing protein</fullName>
    </recommendedName>
</protein>
<feature type="domain" description="MobA/MobL protein" evidence="3">
    <location>
        <begin position="42"/>
        <end position="216"/>
    </location>
</feature>
<evidence type="ECO:0000256" key="1">
    <source>
        <dbReference type="ARBA" id="ARBA00010873"/>
    </source>
</evidence>
<dbReference type="RefSeq" id="WP_307638677.1">
    <property type="nucleotide sequence ID" value="NZ_JAUSRR010000019.1"/>
</dbReference>
<dbReference type="Pfam" id="PF03389">
    <property type="entry name" value="MobA_MobL"/>
    <property type="match status" value="1"/>
</dbReference>
<evidence type="ECO:0000313" key="4">
    <source>
        <dbReference type="EMBL" id="MDP9927693.1"/>
    </source>
</evidence>
<dbReference type="EMBL" id="JAUSRR010000019">
    <property type="protein sequence ID" value="MDP9927693.1"/>
    <property type="molecule type" value="Genomic_DNA"/>
</dbReference>
<organism evidence="4 5">
    <name type="scientific">Variovorax boronicumulans</name>
    <dbReference type="NCBI Taxonomy" id="436515"/>
    <lineage>
        <taxon>Bacteria</taxon>
        <taxon>Pseudomonadati</taxon>
        <taxon>Pseudomonadota</taxon>
        <taxon>Betaproteobacteria</taxon>
        <taxon>Burkholderiales</taxon>
        <taxon>Comamonadaceae</taxon>
        <taxon>Variovorax</taxon>
    </lineage>
</organism>
<evidence type="ECO:0000256" key="2">
    <source>
        <dbReference type="ARBA" id="ARBA00022971"/>
    </source>
</evidence>
<sequence>MASFYWGIKSGRKGSGRKHGNYISRVGHHADREDLIGQGHGNLPYWAENSPEKFWGMADRYERSNGAVYREIVVALPNELTEQENVELVRSYARDLAGAKPFQFAVHCPVAALGGVPQPHAHIMISDRVSDGIARPATQHFRRYNPAYPELGGCKKDSGGKTRGALAAEVKAKRVSWAETLNATLEYHGHNVRVDPRSNTERGLPPALERHLGAARVRTMSAEEKEALLEGRAV</sequence>
<name>A0AAW8E741_9BURK</name>
<dbReference type="AlphaFoldDB" id="A0AAW8E741"/>
<keyword evidence="2" id="KW-0184">Conjugation</keyword>
<comment type="caution">
    <text evidence="4">The sequence shown here is derived from an EMBL/GenBank/DDBJ whole genome shotgun (WGS) entry which is preliminary data.</text>
</comment>
<accession>A0AAW8E741</accession>
<evidence type="ECO:0000313" key="5">
    <source>
        <dbReference type="Proteomes" id="UP001244295"/>
    </source>
</evidence>
<reference evidence="4" key="1">
    <citation type="submission" date="2023-07" db="EMBL/GenBank/DDBJ databases">
        <title>Sorghum-associated microbial communities from plants grown in Nebraska, USA.</title>
        <authorList>
            <person name="Schachtman D."/>
        </authorList>
    </citation>
    <scope>NUCLEOTIDE SEQUENCE</scope>
    <source>
        <strain evidence="4">DS2795</strain>
    </source>
</reference>
<dbReference type="InterPro" id="IPR005053">
    <property type="entry name" value="MobA_MobL"/>
</dbReference>
<dbReference type="Proteomes" id="UP001244295">
    <property type="component" value="Unassembled WGS sequence"/>
</dbReference>
<proteinExistence type="inferred from homology"/>
<comment type="similarity">
    <text evidence="1">Belongs to the MobA/MobL family.</text>
</comment>
<gene>
    <name evidence="4" type="ORF">J2W25_006747</name>
</gene>
<evidence type="ECO:0000259" key="3">
    <source>
        <dbReference type="Pfam" id="PF03389"/>
    </source>
</evidence>